<evidence type="ECO:0000313" key="1">
    <source>
        <dbReference type="EMBL" id="KAK8101893.1"/>
    </source>
</evidence>
<proteinExistence type="predicted"/>
<name>A0AAW0QU33_9PEZI</name>
<dbReference type="Proteomes" id="UP001392437">
    <property type="component" value="Unassembled WGS sequence"/>
</dbReference>
<protein>
    <submittedName>
        <fullName evidence="1">Uncharacterized protein</fullName>
    </submittedName>
</protein>
<gene>
    <name evidence="1" type="ORF">PG999_012267</name>
</gene>
<organism evidence="1 2">
    <name type="scientific">Apiospora kogelbergensis</name>
    <dbReference type="NCBI Taxonomy" id="1337665"/>
    <lineage>
        <taxon>Eukaryota</taxon>
        <taxon>Fungi</taxon>
        <taxon>Dikarya</taxon>
        <taxon>Ascomycota</taxon>
        <taxon>Pezizomycotina</taxon>
        <taxon>Sordariomycetes</taxon>
        <taxon>Xylariomycetidae</taxon>
        <taxon>Amphisphaeriales</taxon>
        <taxon>Apiosporaceae</taxon>
        <taxon>Apiospora</taxon>
    </lineage>
</organism>
<keyword evidence="2" id="KW-1185">Reference proteome</keyword>
<dbReference type="EMBL" id="JAQQWP010000009">
    <property type="protein sequence ID" value="KAK8101893.1"/>
    <property type="molecule type" value="Genomic_DNA"/>
</dbReference>
<evidence type="ECO:0000313" key="2">
    <source>
        <dbReference type="Proteomes" id="UP001392437"/>
    </source>
</evidence>
<comment type="caution">
    <text evidence="1">The sequence shown here is derived from an EMBL/GenBank/DDBJ whole genome shotgun (WGS) entry which is preliminary data.</text>
</comment>
<sequence>MEDITSETISKAENEPNKWDGQWKVYTYKFVYDEDIKVIDGSTTRITETVAPDHKLLSQTCSSSWVEGKRGPRQCLVSSILMHGTTTIKQLDQEYAVPEWELLKQSELAAQNEGQDVKYRDPDPWAPLFAMVKPPSPAQNEKRLDIECREKEPIAKLEVESRKAEPVAQLDVEPHDVEPFANLHAESYKAESVAQLVDIEFQNPEPIVKLDAEPSFEEWTANASKRQAEYRIQIKKWTEDHNMMPDTESRFHGLEGIFGNRPEKSKNTESRNTEPVATLASSYRTSMLKILACLFLLLVAFVVLMKQLPEDKELEHELERHHEMVQLLDATKSTGGISEVVRHKAYSAHSIAIRIGDSHLPGKGELSEHIGATADDLHTVSGKLETFRGNVRKMTWKLLFGHERTLREAEQRAQGSIFAWNRYKDGQKPPTKEQLRKQWNEFANSLTDTLSELSVKSQEIDSELRSIEESLQLIDGEMGITQEKTEMNYATARDSGWLYRLNIFALPASEYEKGIKLIDAFRPEIQTARKQVTGIGKSVGKVKAQLDLVMKKSSGKEDTNLVSWFRSREVITSVEGLARILDEDKI</sequence>
<dbReference type="AlphaFoldDB" id="A0AAW0QU33"/>
<accession>A0AAW0QU33</accession>
<reference evidence="1 2" key="1">
    <citation type="submission" date="2023-01" db="EMBL/GenBank/DDBJ databases">
        <title>Analysis of 21 Apiospora genomes using comparative genomics revels a genus with tremendous synthesis potential of carbohydrate active enzymes and secondary metabolites.</title>
        <authorList>
            <person name="Sorensen T."/>
        </authorList>
    </citation>
    <scope>NUCLEOTIDE SEQUENCE [LARGE SCALE GENOMIC DNA]</scope>
    <source>
        <strain evidence="1 2">CBS 117206</strain>
    </source>
</reference>